<evidence type="ECO:0000256" key="8">
    <source>
        <dbReference type="ARBA" id="ARBA00023134"/>
    </source>
</evidence>
<feature type="binding site" evidence="12">
    <location>
        <position position="189"/>
    </location>
    <ligand>
        <name>S-adenosyl-L-methionine</name>
        <dbReference type="ChEBI" id="CHEBI:59789"/>
    </ligand>
</feature>
<dbReference type="AlphaFoldDB" id="A0A0A8HEV0"/>
<dbReference type="InterPro" id="IPR013785">
    <property type="entry name" value="Aldolase_TIM"/>
</dbReference>
<dbReference type="PANTHER" id="PTHR22960">
    <property type="entry name" value="MOLYBDOPTERIN COFACTOR SYNTHESIS PROTEIN A"/>
    <property type="match status" value="1"/>
</dbReference>
<feature type="binding site" evidence="12">
    <location>
        <position position="119"/>
    </location>
    <ligand>
        <name>S-adenosyl-L-methionine</name>
        <dbReference type="ChEBI" id="CHEBI:59789"/>
    </ligand>
</feature>
<reference evidence="14 15" key="1">
    <citation type="journal article" date="2014" name="Genome Biol. Evol.">
        <title>Comparative Genomics of the Campylobacter lari Group.</title>
        <authorList>
            <person name="Miller W.G."/>
            <person name="Yee E."/>
            <person name="Chapman M.H."/>
            <person name="Smith T.P."/>
            <person name="Bono J.L."/>
            <person name="Huynh S."/>
            <person name="Parker C.T."/>
            <person name="Vandamme P."/>
            <person name="Luong K."/>
            <person name="Korlach J."/>
        </authorList>
    </citation>
    <scope>NUCLEOTIDE SEQUENCE [LARGE SCALE GENOMIC DNA]</scope>
    <source>
        <strain evidence="14 15">LMG 24374</strain>
    </source>
</reference>
<dbReference type="SFLD" id="SFLDS00029">
    <property type="entry name" value="Radical_SAM"/>
    <property type="match status" value="1"/>
</dbReference>
<dbReference type="InterPro" id="IPR006638">
    <property type="entry name" value="Elp3/MiaA/NifB-like_rSAM"/>
</dbReference>
<dbReference type="GO" id="GO:0005525">
    <property type="term" value="F:GTP binding"/>
    <property type="evidence" value="ECO:0007669"/>
    <property type="project" value="UniProtKB-UniRule"/>
</dbReference>
<dbReference type="InterPro" id="IPR000385">
    <property type="entry name" value="MoaA_NifB_PqqE_Fe-S-bd_CS"/>
</dbReference>
<dbReference type="RefSeq" id="WP_039664594.1">
    <property type="nucleotide sequence ID" value="NZ_CP007772.1"/>
</dbReference>
<dbReference type="HAMAP" id="MF_01225_B">
    <property type="entry name" value="MoaA_B"/>
    <property type="match status" value="1"/>
</dbReference>
<dbReference type="HOGENOM" id="CLU_009273_0_1_7"/>
<feature type="binding site" evidence="12">
    <location>
        <position position="249"/>
    </location>
    <ligand>
        <name>[4Fe-4S] cluster</name>
        <dbReference type="ChEBI" id="CHEBI:49883"/>
        <label>2</label>
        <note>4Fe-4S-substrate</note>
    </ligand>
</feature>
<dbReference type="PROSITE" id="PS51918">
    <property type="entry name" value="RADICAL_SAM"/>
    <property type="match status" value="1"/>
</dbReference>
<evidence type="ECO:0000256" key="12">
    <source>
        <dbReference type="HAMAP-Rule" id="MF_01225"/>
    </source>
</evidence>
<comment type="catalytic activity">
    <reaction evidence="11 12">
        <text>GTP + AH2 + S-adenosyl-L-methionine = (8S)-3',8-cyclo-7,8-dihydroguanosine 5'-triphosphate + 5'-deoxyadenosine + L-methionine + A + H(+)</text>
        <dbReference type="Rhea" id="RHEA:49576"/>
        <dbReference type="ChEBI" id="CHEBI:13193"/>
        <dbReference type="ChEBI" id="CHEBI:15378"/>
        <dbReference type="ChEBI" id="CHEBI:17319"/>
        <dbReference type="ChEBI" id="CHEBI:17499"/>
        <dbReference type="ChEBI" id="CHEBI:37565"/>
        <dbReference type="ChEBI" id="CHEBI:57844"/>
        <dbReference type="ChEBI" id="CHEBI:59789"/>
        <dbReference type="ChEBI" id="CHEBI:131766"/>
        <dbReference type="EC" id="4.1.99.22"/>
    </reaction>
</comment>
<evidence type="ECO:0000313" key="15">
    <source>
        <dbReference type="Proteomes" id="UP000031135"/>
    </source>
</evidence>
<dbReference type="SFLD" id="SFLDG01386">
    <property type="entry name" value="main_SPASM_domain-containing"/>
    <property type="match status" value="1"/>
</dbReference>
<feature type="binding site" evidence="12">
    <location>
        <position position="64"/>
    </location>
    <ligand>
        <name>GTP</name>
        <dbReference type="ChEBI" id="CHEBI:37565"/>
    </ligand>
</feature>
<evidence type="ECO:0000256" key="6">
    <source>
        <dbReference type="ARBA" id="ARBA00023004"/>
    </source>
</evidence>
<feature type="binding site" evidence="12">
    <location>
        <position position="155"/>
    </location>
    <ligand>
        <name>GTP</name>
        <dbReference type="ChEBI" id="CHEBI:37565"/>
    </ligand>
</feature>
<keyword evidence="4 12" id="KW-0479">Metal-binding</keyword>
<dbReference type="UniPathway" id="UPA00344"/>
<keyword evidence="7 12" id="KW-0411">Iron-sulfur</keyword>
<keyword evidence="2 12" id="KW-0004">4Fe-4S</keyword>
<keyword evidence="5 12" id="KW-0547">Nucleotide-binding</keyword>
<dbReference type="GO" id="GO:0051539">
    <property type="term" value="F:4 iron, 4 sulfur cluster binding"/>
    <property type="evidence" value="ECO:0007669"/>
    <property type="project" value="UniProtKB-UniRule"/>
</dbReference>
<feature type="domain" description="Radical SAM core" evidence="13">
    <location>
        <begin position="5"/>
        <end position="217"/>
    </location>
</feature>
<dbReference type="OrthoDB" id="9763993at2"/>
<keyword evidence="9 12" id="KW-0501">Molybdenum cofactor biosynthesis</keyword>
<dbReference type="PANTHER" id="PTHR22960:SF0">
    <property type="entry name" value="MOLYBDENUM COFACTOR BIOSYNTHESIS PROTEIN 1"/>
    <property type="match status" value="1"/>
</dbReference>
<dbReference type="Gene3D" id="3.20.20.70">
    <property type="entry name" value="Aldolase class I"/>
    <property type="match status" value="1"/>
</dbReference>
<dbReference type="SUPFAM" id="SSF102114">
    <property type="entry name" value="Radical SAM enzymes"/>
    <property type="match status" value="1"/>
</dbReference>
<evidence type="ECO:0000256" key="9">
    <source>
        <dbReference type="ARBA" id="ARBA00023150"/>
    </source>
</evidence>
<dbReference type="InterPro" id="IPR050105">
    <property type="entry name" value="MoCo_biosynth_MoaA/MoaC"/>
</dbReference>
<dbReference type="SFLD" id="SFLDG01383">
    <property type="entry name" value="cyclic_pyranopterin_phosphate"/>
    <property type="match status" value="1"/>
</dbReference>
<feature type="binding site" evidence="12">
    <location>
        <position position="25"/>
    </location>
    <ligand>
        <name>[4Fe-4S] cluster</name>
        <dbReference type="ChEBI" id="CHEBI:49883"/>
        <label>1</label>
        <note>4Fe-4S-S-AdoMet</note>
    </ligand>
</feature>
<feature type="binding site" evidence="12">
    <location>
        <position position="14"/>
    </location>
    <ligand>
        <name>GTP</name>
        <dbReference type="ChEBI" id="CHEBI:37565"/>
    </ligand>
</feature>
<dbReference type="SFLD" id="SFLDG01067">
    <property type="entry name" value="SPASM/twitch_domain_containing"/>
    <property type="match status" value="1"/>
</dbReference>
<dbReference type="PROSITE" id="PS01305">
    <property type="entry name" value="MOAA_NIFB_PQQE"/>
    <property type="match status" value="1"/>
</dbReference>
<sequence>MLVDSYGRVIDYLRISVTQRCNFRCLYCMPKTPFEWSSKENLLSFEELFMFVKVCIDEGVKKIRITGGEPLVRKDLHKFIAMISEYKQDIDLALTTNASLLKQQAKDLRQAGLKRVNISLDTLKEEIAFKLAQKNILKDVLNGINEALELGFKIKFNTVALKGINDSEFIDLLEFAKVCKSQIRFIEFMENYHAYGDLKGLKSAEILNIIAQKYSFKQGQKSPNAPASIYELEDGYEFGIIDPHSHDFCDSCNRIRLSAEGLLIPCLYYDEALSIKKAIRNKDIAGACEVLKTVIKNKSEKNRWAENENNQSSTRAFYQTGG</sequence>
<dbReference type="InterPro" id="IPR040064">
    <property type="entry name" value="MoaA-like"/>
</dbReference>
<dbReference type="Pfam" id="PF04055">
    <property type="entry name" value="Radical_SAM"/>
    <property type="match status" value="1"/>
</dbReference>
<protein>
    <recommendedName>
        <fullName evidence="1 12">GTP 3',8-cyclase</fullName>
        <ecNumber evidence="1 12">4.1.99.22</ecNumber>
    </recommendedName>
    <alternativeName>
        <fullName evidence="12">Molybdenum cofactor biosynthesis protein A</fullName>
    </alternativeName>
</protein>
<name>A0A0A8HEV0_9BACT</name>
<evidence type="ECO:0000259" key="13">
    <source>
        <dbReference type="PROSITE" id="PS51918"/>
    </source>
</evidence>
<evidence type="ECO:0000256" key="7">
    <source>
        <dbReference type="ARBA" id="ARBA00023014"/>
    </source>
</evidence>
<proteinExistence type="inferred from homology"/>
<dbReference type="GO" id="GO:1904047">
    <property type="term" value="F:S-adenosyl-L-methionine binding"/>
    <property type="evidence" value="ECO:0007669"/>
    <property type="project" value="UniProtKB-UniRule"/>
</dbReference>
<dbReference type="SMART" id="SM00729">
    <property type="entry name" value="Elp3"/>
    <property type="match status" value="1"/>
</dbReference>
<dbReference type="GO" id="GO:0046872">
    <property type="term" value="F:metal ion binding"/>
    <property type="evidence" value="ECO:0007669"/>
    <property type="project" value="UniProtKB-KW"/>
</dbReference>
<dbReference type="GO" id="GO:0006777">
    <property type="term" value="P:Mo-molybdopterin cofactor biosynthetic process"/>
    <property type="evidence" value="ECO:0007669"/>
    <property type="project" value="UniProtKB-UniRule"/>
</dbReference>
<dbReference type="InterPro" id="IPR058240">
    <property type="entry name" value="rSAM_sf"/>
</dbReference>
<keyword evidence="6 12" id="KW-0408">Iron</keyword>
<comment type="subunit">
    <text evidence="12">Monomer and homodimer.</text>
</comment>
<evidence type="ECO:0000256" key="4">
    <source>
        <dbReference type="ARBA" id="ARBA00022723"/>
    </source>
</evidence>
<accession>A0A0A8HEV0</accession>
<evidence type="ECO:0000256" key="2">
    <source>
        <dbReference type="ARBA" id="ARBA00022485"/>
    </source>
</evidence>
<dbReference type="CDD" id="cd21117">
    <property type="entry name" value="Twitch_MoaA"/>
    <property type="match status" value="1"/>
</dbReference>
<feature type="binding site" evidence="12">
    <location>
        <begin position="254"/>
        <end position="256"/>
    </location>
    <ligand>
        <name>GTP</name>
        <dbReference type="ChEBI" id="CHEBI:37565"/>
    </ligand>
</feature>
<dbReference type="CDD" id="cd01335">
    <property type="entry name" value="Radical_SAM"/>
    <property type="match status" value="1"/>
</dbReference>
<feature type="binding site" evidence="12">
    <location>
        <position position="68"/>
    </location>
    <ligand>
        <name>S-adenosyl-L-methionine</name>
        <dbReference type="ChEBI" id="CHEBI:59789"/>
    </ligand>
</feature>
<evidence type="ECO:0000256" key="3">
    <source>
        <dbReference type="ARBA" id="ARBA00022691"/>
    </source>
</evidence>
<evidence type="ECO:0000313" key="14">
    <source>
        <dbReference type="EMBL" id="AJC91434.1"/>
    </source>
</evidence>
<keyword evidence="10 12" id="KW-0456">Lyase</keyword>
<keyword evidence="3 12" id="KW-0949">S-adenosyl-L-methionine</keyword>
<dbReference type="Pfam" id="PF06463">
    <property type="entry name" value="Mob_synth_C"/>
    <property type="match status" value="1"/>
</dbReference>
<feature type="binding site" evidence="12">
    <location>
        <position position="27"/>
    </location>
    <ligand>
        <name>S-adenosyl-L-methionine</name>
        <dbReference type="ChEBI" id="CHEBI:59789"/>
    </ligand>
</feature>
<comment type="pathway">
    <text evidence="12">Cofactor biosynthesis; molybdopterin biosynthesis.</text>
</comment>
<keyword evidence="8 12" id="KW-0342">GTP-binding</keyword>
<dbReference type="GO" id="GO:0061798">
    <property type="term" value="F:GTP 3',8'-cyclase activity"/>
    <property type="evidence" value="ECO:0007669"/>
    <property type="project" value="UniProtKB-UniRule"/>
</dbReference>
<dbReference type="InterPro" id="IPR007197">
    <property type="entry name" value="rSAM"/>
</dbReference>
<dbReference type="EC" id="4.1.99.22" evidence="1 12"/>
<dbReference type="InterPro" id="IPR010505">
    <property type="entry name" value="MoaA_twitch"/>
</dbReference>
<dbReference type="KEGG" id="csm:CSUB8521_1617"/>
<dbReference type="NCBIfam" id="TIGR02666">
    <property type="entry name" value="moaA"/>
    <property type="match status" value="1"/>
</dbReference>
<dbReference type="Proteomes" id="UP000031135">
    <property type="component" value="Chromosome"/>
</dbReference>
<evidence type="ECO:0000256" key="5">
    <source>
        <dbReference type="ARBA" id="ARBA00022741"/>
    </source>
</evidence>
<organism evidence="14 15">
    <name type="scientific">Campylobacter subantarcticus LMG 24374</name>
    <dbReference type="NCBI Taxonomy" id="1388751"/>
    <lineage>
        <taxon>Bacteria</taxon>
        <taxon>Pseudomonadati</taxon>
        <taxon>Campylobacterota</taxon>
        <taxon>Epsilonproteobacteria</taxon>
        <taxon>Campylobacterales</taxon>
        <taxon>Campylobacteraceae</taxon>
        <taxon>Campylobacter</taxon>
    </lineage>
</organism>
<gene>
    <name evidence="12 14" type="primary">moaA</name>
    <name evidence="14" type="ORF">CSUB8521_1617</name>
</gene>
<dbReference type="InterPro" id="IPR013483">
    <property type="entry name" value="MoaA"/>
</dbReference>
<feature type="binding site" evidence="12">
    <location>
        <position position="266"/>
    </location>
    <ligand>
        <name>[4Fe-4S] cluster</name>
        <dbReference type="ChEBI" id="CHEBI:49883"/>
        <label>2</label>
        <note>4Fe-4S-substrate</note>
    </ligand>
</feature>
<comment type="function">
    <text evidence="12">Catalyzes the cyclization of GTP to (8S)-3',8-cyclo-7,8-dihydroguanosine 5'-triphosphate.</text>
</comment>
<evidence type="ECO:0000256" key="11">
    <source>
        <dbReference type="ARBA" id="ARBA00048697"/>
    </source>
</evidence>
<feature type="binding site" evidence="12">
    <location>
        <position position="252"/>
    </location>
    <ligand>
        <name>[4Fe-4S] cluster</name>
        <dbReference type="ChEBI" id="CHEBI:49883"/>
        <label>2</label>
        <note>4Fe-4S-substrate</note>
    </ligand>
</feature>
<feature type="binding site" evidence="12">
    <location>
        <position position="28"/>
    </location>
    <ligand>
        <name>[4Fe-4S] cluster</name>
        <dbReference type="ChEBI" id="CHEBI:49883"/>
        <label>1</label>
        <note>4Fe-4S-S-AdoMet</note>
    </ligand>
</feature>
<dbReference type="EMBL" id="CP007772">
    <property type="protein sequence ID" value="AJC91434.1"/>
    <property type="molecule type" value="Genomic_DNA"/>
</dbReference>
<dbReference type="GO" id="GO:0061799">
    <property type="term" value="F:cyclic pyranopterin monophosphate synthase activity"/>
    <property type="evidence" value="ECO:0007669"/>
    <property type="project" value="TreeGrafter"/>
</dbReference>
<comment type="cofactor">
    <cofactor evidence="12">
        <name>[4Fe-4S] cluster</name>
        <dbReference type="ChEBI" id="CHEBI:49883"/>
    </cofactor>
    <text evidence="12">Binds 2 [4Fe-4S] clusters. Binds 1 [4Fe-4S] cluster coordinated with 3 cysteines and an exchangeable S-adenosyl-L-methionine and 1 [4Fe-4S] cluster coordinated with 3 cysteines and the GTP-derived substrate.</text>
</comment>
<comment type="similarity">
    <text evidence="12">Belongs to the radical SAM superfamily. MoaA family.</text>
</comment>
<evidence type="ECO:0000256" key="10">
    <source>
        <dbReference type="ARBA" id="ARBA00023239"/>
    </source>
</evidence>
<evidence type="ECO:0000256" key="1">
    <source>
        <dbReference type="ARBA" id="ARBA00012167"/>
    </source>
</evidence>
<feature type="binding site" evidence="12">
    <location>
        <position position="95"/>
    </location>
    <ligand>
        <name>GTP</name>
        <dbReference type="ChEBI" id="CHEBI:37565"/>
    </ligand>
</feature>
<feature type="binding site" evidence="12">
    <location>
        <position position="21"/>
    </location>
    <ligand>
        <name>[4Fe-4S] cluster</name>
        <dbReference type="ChEBI" id="CHEBI:49883"/>
        <label>1</label>
        <note>4Fe-4S-S-AdoMet</note>
    </ligand>
</feature>